<feature type="region of interest" description="Disordered" evidence="1">
    <location>
        <begin position="124"/>
        <end position="186"/>
    </location>
</feature>
<evidence type="ECO:0000313" key="3">
    <source>
        <dbReference type="Proteomes" id="UP000008021"/>
    </source>
</evidence>
<dbReference type="HOGENOM" id="CLU_1458036_0_0_1"/>
<dbReference type="AlphaFoldDB" id="A0A0E0DAF4"/>
<protein>
    <submittedName>
        <fullName evidence="2">Uncharacterized protein</fullName>
    </submittedName>
</protein>
<dbReference type="EnsemblPlants" id="OMERI04G01600.1">
    <property type="protein sequence ID" value="OMERI04G01600.1"/>
    <property type="gene ID" value="OMERI04G01600"/>
</dbReference>
<dbReference type="Proteomes" id="UP000008021">
    <property type="component" value="Chromosome 4"/>
</dbReference>
<reference evidence="2" key="2">
    <citation type="submission" date="2018-05" db="EMBL/GenBank/DDBJ databases">
        <title>OmerRS3 (Oryza meridionalis Reference Sequence Version 3).</title>
        <authorList>
            <person name="Zhang J."/>
            <person name="Kudrna D."/>
            <person name="Lee S."/>
            <person name="Talag J."/>
            <person name="Welchert J."/>
            <person name="Wing R.A."/>
        </authorList>
    </citation>
    <scope>NUCLEOTIDE SEQUENCE [LARGE SCALE GENOMIC DNA]</scope>
    <source>
        <strain evidence="2">cv. OR44</strain>
    </source>
</reference>
<organism evidence="2">
    <name type="scientific">Oryza meridionalis</name>
    <dbReference type="NCBI Taxonomy" id="40149"/>
    <lineage>
        <taxon>Eukaryota</taxon>
        <taxon>Viridiplantae</taxon>
        <taxon>Streptophyta</taxon>
        <taxon>Embryophyta</taxon>
        <taxon>Tracheophyta</taxon>
        <taxon>Spermatophyta</taxon>
        <taxon>Magnoliopsida</taxon>
        <taxon>Liliopsida</taxon>
        <taxon>Poales</taxon>
        <taxon>Poaceae</taxon>
        <taxon>BOP clade</taxon>
        <taxon>Oryzoideae</taxon>
        <taxon>Oryzeae</taxon>
        <taxon>Oryzinae</taxon>
        <taxon>Oryza</taxon>
    </lineage>
</organism>
<sequence length="186" mass="21105">TGFNNWGSKYPVLRFRDIHIKVELYFEGLEVDLFHSCTRPNSWATFSGPYTLCCCAASACTNPLFYFFFPFSFNELSFSTYSRIIHRLKYEYNFCTYIHTRIPSKYIHIRFQFQVGPTPHTTIPPPLLLSPATPPPPPSPESIDPIPSSPPPISPHLGPRRSPWRGGPASRPTALRSSPSSLTRTQ</sequence>
<evidence type="ECO:0000313" key="2">
    <source>
        <dbReference type="EnsemblPlants" id="OMERI04G01600.1"/>
    </source>
</evidence>
<feature type="compositionally biased region" description="Pro residues" evidence="1">
    <location>
        <begin position="124"/>
        <end position="140"/>
    </location>
</feature>
<proteinExistence type="predicted"/>
<keyword evidence="3" id="KW-1185">Reference proteome</keyword>
<evidence type="ECO:0000256" key="1">
    <source>
        <dbReference type="SAM" id="MobiDB-lite"/>
    </source>
</evidence>
<name>A0A0E0DAF4_9ORYZ</name>
<dbReference type="Gramene" id="OMERI04G01600.1">
    <property type="protein sequence ID" value="OMERI04G01600.1"/>
    <property type="gene ID" value="OMERI04G01600"/>
</dbReference>
<reference evidence="2" key="1">
    <citation type="submission" date="2015-04" db="UniProtKB">
        <authorList>
            <consortium name="EnsemblPlants"/>
        </authorList>
    </citation>
    <scope>IDENTIFICATION</scope>
</reference>
<feature type="compositionally biased region" description="Polar residues" evidence="1">
    <location>
        <begin position="175"/>
        <end position="186"/>
    </location>
</feature>
<accession>A0A0E0DAF4</accession>